<evidence type="ECO:0000256" key="2">
    <source>
        <dbReference type="SAM" id="MobiDB-lite"/>
    </source>
</evidence>
<feature type="region of interest" description="Disordered" evidence="2">
    <location>
        <begin position="257"/>
        <end position="326"/>
    </location>
</feature>
<sequence length="465" mass="52977">MMERLRDDEHQLLRNSKGTIRELRELREILSNEQSRYEQALFNEKRRREDLEQSMQGSFRSVTQEHVLVNEARKYLEKGRSANERLRHQLEEARALVDSNTALLRDEEVRLRQEKAAHESNIHRAYEELERQWTQIQVERSVLDLQQQAYRFRNFFPEAPSVTSVPSCQSSPSTCSTVPTDALISTPGSHPSTPRTSDLPRFMQHTEIVRESAAPGVPPSFLVQESAHQPFMPLGAPQYQPYRGPVQFSVSEEYYRASGGGGHGYSPGPPESCFGRQSRAAGSGEKLTKGTKITSDNDEWQQERNMEETPPGQPSWSATENPRTPPDDDYKTYGIQHLPDDDYTTFSSGIQHLPDEDNGIQHLPNNDKGIQHLPDDDYKTFSSGNQHLPKNDNGIQHLPDDEYKTFSSGIQHLPDEDNGIQHLPDDDYKTYGTQHLLDDDYTTFSSGIQHLPDEDNGIQHLPDDN</sequence>
<keyword evidence="1" id="KW-0175">Coiled coil</keyword>
<gene>
    <name evidence="3" type="ORF">DYB35_010837</name>
</gene>
<evidence type="ECO:0000256" key="1">
    <source>
        <dbReference type="SAM" id="Coils"/>
    </source>
</evidence>
<dbReference type="Proteomes" id="UP000285712">
    <property type="component" value="Unassembled WGS sequence"/>
</dbReference>
<reference evidence="3 4" key="1">
    <citation type="submission" date="2018-08" db="EMBL/GenBank/DDBJ databases">
        <title>Aphanomyces genome sequencing and annotation.</title>
        <authorList>
            <person name="Minardi D."/>
            <person name="Oidtmann B."/>
            <person name="Van Der Giezen M."/>
            <person name="Studholme D.J."/>
        </authorList>
    </citation>
    <scope>NUCLEOTIDE SEQUENCE [LARGE SCALE GENOMIC DNA]</scope>
    <source>
        <strain evidence="3 4">Sv</strain>
    </source>
</reference>
<dbReference type="EMBL" id="QUTG01001698">
    <property type="protein sequence ID" value="RHY98930.1"/>
    <property type="molecule type" value="Genomic_DNA"/>
</dbReference>
<proteinExistence type="predicted"/>
<evidence type="ECO:0000313" key="4">
    <source>
        <dbReference type="Proteomes" id="UP000285712"/>
    </source>
</evidence>
<organism evidence="3 4">
    <name type="scientific">Aphanomyces astaci</name>
    <name type="common">Crayfish plague agent</name>
    <dbReference type="NCBI Taxonomy" id="112090"/>
    <lineage>
        <taxon>Eukaryota</taxon>
        <taxon>Sar</taxon>
        <taxon>Stramenopiles</taxon>
        <taxon>Oomycota</taxon>
        <taxon>Saprolegniomycetes</taxon>
        <taxon>Saprolegniales</taxon>
        <taxon>Verrucalvaceae</taxon>
        <taxon>Aphanomyces</taxon>
    </lineage>
</organism>
<name>A0A3R6Y2X8_APHAT</name>
<dbReference type="VEuPathDB" id="FungiDB:H257_05411"/>
<feature type="coiled-coil region" evidence="1">
    <location>
        <begin position="13"/>
        <end position="40"/>
    </location>
</feature>
<comment type="caution">
    <text evidence="3">The sequence shown here is derived from an EMBL/GenBank/DDBJ whole genome shotgun (WGS) entry which is preliminary data.</text>
</comment>
<evidence type="ECO:0000313" key="3">
    <source>
        <dbReference type="EMBL" id="RHY98930.1"/>
    </source>
</evidence>
<protein>
    <submittedName>
        <fullName evidence="3">Uncharacterized protein</fullName>
    </submittedName>
</protein>
<dbReference type="VEuPathDB" id="FungiDB:H257_05412"/>
<accession>A0A3R6Y2X8</accession>
<dbReference type="AlphaFoldDB" id="A0A3R6Y2X8"/>